<sequence>MASLKLIRDTSYGPVNGFADTHPLRRTSSALEAHRGPGGGEDPVLKWLGIPYAQAGRFERPSTPETWQEPKECLEFGSMFPQPPSNTELLLAKLPGFLMRTHIPVSESSHFVNVFAPGDLKEGEKLPVLVWIYGGALNNGTADRFFYDPTCWIRDGQKRGQRCIVVTGNYRTNIFGFCASDDLAKADLNGLCGNYGAYDVIAMFEWVKSNIANFGGDPQNVTAFGQSAGAFLISHLLVSGKRLFRRAICQSGAAETMLLRPVPQAYPAYASIIESIRVPSTASPSERLAALRNAPAETLLSLHNASHSFTSLSLALEPKVEGAIWTEGTLKRFDRGEWDEWVEEVILGTTEDEGTIFASAFQLTSPQAFDTYVSRFPLSLQPKIKAKYTSHLPNRTYDSSFPIPLTAMPGSKLFADQVFLHPVMGQVSLLARKSKVWLYRLRAPVEVIDRVAPVKLDVPLGGFATAAAVGERWMRFAIEGNPDPSWAPYTPAKPSWLAVDRAGKVSNEDLSCFEKEKVELVFAGQEKSEGEEFLGESNE</sequence>
<evidence type="ECO:0000313" key="3">
    <source>
        <dbReference type="Proteomes" id="UP000321518"/>
    </source>
</evidence>
<feature type="domain" description="Carboxylesterase type B" evidence="1">
    <location>
        <begin position="41"/>
        <end position="444"/>
    </location>
</feature>
<protein>
    <submittedName>
        <fullName evidence="2">Carboxylesterase type B</fullName>
    </submittedName>
</protein>
<dbReference type="InterPro" id="IPR050309">
    <property type="entry name" value="Type-B_Carboxylest/Lipase"/>
</dbReference>
<accession>A0A511KJ54</accession>
<name>A0A511KJ54_RHOTO</name>
<dbReference type="Pfam" id="PF00135">
    <property type="entry name" value="COesterase"/>
    <property type="match status" value="1"/>
</dbReference>
<dbReference type="EMBL" id="BJWK01000011">
    <property type="protein sequence ID" value="GEM10390.1"/>
    <property type="molecule type" value="Genomic_DNA"/>
</dbReference>
<reference evidence="2 3" key="1">
    <citation type="submission" date="2019-07" db="EMBL/GenBank/DDBJ databases">
        <title>Rhodotorula toruloides NBRC10032 genome sequencing.</title>
        <authorList>
            <person name="Shida Y."/>
            <person name="Takaku H."/>
            <person name="Ogasawara W."/>
            <person name="Mori K."/>
        </authorList>
    </citation>
    <scope>NUCLEOTIDE SEQUENCE [LARGE SCALE GENOMIC DNA]</scope>
    <source>
        <strain evidence="2 3">NBRC10032</strain>
    </source>
</reference>
<dbReference type="OrthoDB" id="408631at2759"/>
<dbReference type="PANTHER" id="PTHR11559">
    <property type="entry name" value="CARBOXYLESTERASE"/>
    <property type="match status" value="1"/>
</dbReference>
<dbReference type="SUPFAM" id="SSF53474">
    <property type="entry name" value="alpha/beta-Hydrolases"/>
    <property type="match status" value="1"/>
</dbReference>
<dbReference type="Gene3D" id="3.40.50.1820">
    <property type="entry name" value="alpha/beta hydrolase"/>
    <property type="match status" value="1"/>
</dbReference>
<comment type="caution">
    <text evidence="2">The sequence shown here is derived from an EMBL/GenBank/DDBJ whole genome shotgun (WGS) entry which is preliminary data.</text>
</comment>
<dbReference type="InterPro" id="IPR002018">
    <property type="entry name" value="CarbesteraseB"/>
</dbReference>
<evidence type="ECO:0000259" key="1">
    <source>
        <dbReference type="Pfam" id="PF00135"/>
    </source>
</evidence>
<organism evidence="2 3">
    <name type="scientific">Rhodotorula toruloides</name>
    <name type="common">Yeast</name>
    <name type="synonym">Rhodosporidium toruloides</name>
    <dbReference type="NCBI Taxonomy" id="5286"/>
    <lineage>
        <taxon>Eukaryota</taxon>
        <taxon>Fungi</taxon>
        <taxon>Dikarya</taxon>
        <taxon>Basidiomycota</taxon>
        <taxon>Pucciniomycotina</taxon>
        <taxon>Microbotryomycetes</taxon>
        <taxon>Sporidiobolales</taxon>
        <taxon>Sporidiobolaceae</taxon>
        <taxon>Rhodotorula</taxon>
    </lineage>
</organism>
<dbReference type="InterPro" id="IPR029058">
    <property type="entry name" value="AB_hydrolase_fold"/>
</dbReference>
<dbReference type="AlphaFoldDB" id="A0A511KJ54"/>
<gene>
    <name evidence="2" type="ORF">Rt10032_c11g4407</name>
</gene>
<proteinExistence type="predicted"/>
<dbReference type="Proteomes" id="UP000321518">
    <property type="component" value="Unassembled WGS sequence"/>
</dbReference>
<evidence type="ECO:0000313" key="2">
    <source>
        <dbReference type="EMBL" id="GEM10390.1"/>
    </source>
</evidence>